<evidence type="ECO:0000313" key="1">
    <source>
        <dbReference type="EMBL" id="KAK7506131.1"/>
    </source>
</evidence>
<name>A0ABD0M478_9CAEN</name>
<sequence>MQQTISFVTQAPFAALVYGGLTGRHIFMTARVVPMAPIGPSKGGARQTVKVDHFIVFSSPPHTAWCRHQR</sequence>
<proteinExistence type="predicted"/>
<reference evidence="1 2" key="1">
    <citation type="journal article" date="2023" name="Sci. Data">
        <title>Genome assembly of the Korean intertidal mud-creeper Batillaria attramentaria.</title>
        <authorList>
            <person name="Patra A.K."/>
            <person name="Ho P.T."/>
            <person name="Jun S."/>
            <person name="Lee S.J."/>
            <person name="Kim Y."/>
            <person name="Won Y.J."/>
        </authorList>
    </citation>
    <scope>NUCLEOTIDE SEQUENCE [LARGE SCALE GENOMIC DNA]</scope>
    <source>
        <strain evidence="1">Wonlab-2016</strain>
    </source>
</reference>
<keyword evidence="2" id="KW-1185">Reference proteome</keyword>
<accession>A0ABD0M478</accession>
<dbReference type="EMBL" id="JACVVK020000008">
    <property type="protein sequence ID" value="KAK7506131.1"/>
    <property type="molecule type" value="Genomic_DNA"/>
</dbReference>
<dbReference type="Proteomes" id="UP001519460">
    <property type="component" value="Unassembled WGS sequence"/>
</dbReference>
<protein>
    <submittedName>
        <fullName evidence="1">Uncharacterized protein</fullName>
    </submittedName>
</protein>
<comment type="caution">
    <text evidence="1">The sequence shown here is derived from an EMBL/GenBank/DDBJ whole genome shotgun (WGS) entry which is preliminary data.</text>
</comment>
<evidence type="ECO:0000313" key="2">
    <source>
        <dbReference type="Proteomes" id="UP001519460"/>
    </source>
</evidence>
<organism evidence="1 2">
    <name type="scientific">Batillaria attramentaria</name>
    <dbReference type="NCBI Taxonomy" id="370345"/>
    <lineage>
        <taxon>Eukaryota</taxon>
        <taxon>Metazoa</taxon>
        <taxon>Spiralia</taxon>
        <taxon>Lophotrochozoa</taxon>
        <taxon>Mollusca</taxon>
        <taxon>Gastropoda</taxon>
        <taxon>Caenogastropoda</taxon>
        <taxon>Sorbeoconcha</taxon>
        <taxon>Cerithioidea</taxon>
        <taxon>Batillariidae</taxon>
        <taxon>Batillaria</taxon>
    </lineage>
</organism>
<gene>
    <name evidence="1" type="ORF">BaRGS_00002853</name>
</gene>
<dbReference type="AlphaFoldDB" id="A0ABD0M478"/>